<evidence type="ECO:0000313" key="1">
    <source>
        <dbReference type="EMBL" id="KAJ4399273.1"/>
    </source>
</evidence>
<dbReference type="Proteomes" id="UP001140510">
    <property type="component" value="Unassembled WGS sequence"/>
</dbReference>
<comment type="caution">
    <text evidence="1">The sequence shown here is derived from an EMBL/GenBank/DDBJ whole genome shotgun (WGS) entry which is preliminary data.</text>
</comment>
<name>A0A9W8Z7B0_9PLEO</name>
<organism evidence="1 2">
    <name type="scientific">Didymella pomorum</name>
    <dbReference type="NCBI Taxonomy" id="749634"/>
    <lineage>
        <taxon>Eukaryota</taxon>
        <taxon>Fungi</taxon>
        <taxon>Dikarya</taxon>
        <taxon>Ascomycota</taxon>
        <taxon>Pezizomycotina</taxon>
        <taxon>Dothideomycetes</taxon>
        <taxon>Pleosporomycetidae</taxon>
        <taxon>Pleosporales</taxon>
        <taxon>Pleosporineae</taxon>
        <taxon>Didymellaceae</taxon>
        <taxon>Didymella</taxon>
    </lineage>
</organism>
<gene>
    <name evidence="1" type="ORF">N0V91_009556</name>
</gene>
<reference evidence="1" key="1">
    <citation type="submission" date="2022-10" db="EMBL/GenBank/DDBJ databases">
        <title>Tapping the CABI collections for fungal endophytes: first genome assemblies for Collariella, Neodidymelliopsis, Ascochyta clinopodiicola, Didymella pomorum, Didymosphaeria variabile, Neocosmospora piperis and Neocucurbitaria cava.</title>
        <authorList>
            <person name="Hill R."/>
        </authorList>
    </citation>
    <scope>NUCLEOTIDE SEQUENCE</scope>
    <source>
        <strain evidence="1">IMI 355091</strain>
    </source>
</reference>
<dbReference type="AlphaFoldDB" id="A0A9W8Z7B0"/>
<dbReference type="EMBL" id="JAPEVA010000110">
    <property type="protein sequence ID" value="KAJ4399273.1"/>
    <property type="molecule type" value="Genomic_DNA"/>
</dbReference>
<keyword evidence="2" id="KW-1185">Reference proteome</keyword>
<accession>A0A9W8Z7B0</accession>
<sequence length="118" mass="13201">MDGIDPLDSAQPQMTDGGLIKTCRRLCDDMLAADERVPTFETKFESLLRYRASWLLPPPAPAEDGYFWILEEVTIDMHFPKRQVRSGRSTPHLSLPTGTIFVMPSISLQLGVICAQGH</sequence>
<protein>
    <submittedName>
        <fullName evidence="1">Uncharacterized protein</fullName>
    </submittedName>
</protein>
<proteinExistence type="predicted"/>
<evidence type="ECO:0000313" key="2">
    <source>
        <dbReference type="Proteomes" id="UP001140510"/>
    </source>
</evidence>